<feature type="signal peptide" evidence="2">
    <location>
        <begin position="1"/>
        <end position="21"/>
    </location>
</feature>
<dbReference type="Gene3D" id="2.60.40.1220">
    <property type="match status" value="1"/>
</dbReference>
<dbReference type="OrthoDB" id="61209at2"/>
<evidence type="ECO:0000259" key="3">
    <source>
        <dbReference type="Pfam" id="PF13205"/>
    </source>
</evidence>
<reference evidence="4 5" key="1">
    <citation type="submission" date="2018-08" db="EMBL/GenBank/DDBJ databases">
        <title>Meiothermus roseus NBRC 110900 genome sequencing project.</title>
        <authorList>
            <person name="Da Costa M.S."/>
            <person name="Albuquerque L."/>
            <person name="Raposo P."/>
            <person name="Froufe H.J.C."/>
            <person name="Barroso C.S."/>
            <person name="Egas C."/>
        </authorList>
    </citation>
    <scope>NUCLEOTIDE SEQUENCE [LARGE SCALE GENOMIC DNA]</scope>
    <source>
        <strain evidence="4 5">NBRC 110900</strain>
    </source>
</reference>
<dbReference type="EMBL" id="QWLA01000053">
    <property type="protein sequence ID" value="RIH84691.1"/>
    <property type="molecule type" value="Genomic_DNA"/>
</dbReference>
<dbReference type="InterPro" id="IPR013783">
    <property type="entry name" value="Ig-like_fold"/>
</dbReference>
<sequence>MRLACFLIVLLSLVGCTPALTVQITSPNRDVTTNGLVSFQVFVSGGTPDAVQLLMDGKPFATLSPPYQYTLNASSLSEDTYEFSARAIVNGRSFEGGLVRVTVDRTSPILVERSPLPDAIGVAADSSIRLTFSERVEAITAPGAAVILQVGGKVVNTTVGLSSDGRTLAITPVNPSDLACTTVSLEVRSGIADQAGNPLVVPAPNPWSWQTLGDACPKP</sequence>
<accession>A0A399ER82</accession>
<dbReference type="Proteomes" id="UP000265341">
    <property type="component" value="Unassembled WGS sequence"/>
</dbReference>
<dbReference type="PROSITE" id="PS51257">
    <property type="entry name" value="PROKAR_LIPOPROTEIN"/>
    <property type="match status" value="1"/>
</dbReference>
<dbReference type="InterPro" id="IPR032812">
    <property type="entry name" value="SbsA_Ig"/>
</dbReference>
<evidence type="ECO:0000256" key="1">
    <source>
        <dbReference type="ARBA" id="ARBA00022729"/>
    </source>
</evidence>
<name>A0A399ER82_9DEIN</name>
<comment type="caution">
    <text evidence="4">The sequence shown here is derived from an EMBL/GenBank/DDBJ whole genome shotgun (WGS) entry which is preliminary data.</text>
</comment>
<dbReference type="InterPro" id="IPR014755">
    <property type="entry name" value="Cu-Rt/internalin_Ig-like"/>
</dbReference>
<evidence type="ECO:0000256" key="2">
    <source>
        <dbReference type="SAM" id="SignalP"/>
    </source>
</evidence>
<organism evidence="4 5">
    <name type="scientific">Calidithermus roseus</name>
    <dbReference type="NCBI Taxonomy" id="1644118"/>
    <lineage>
        <taxon>Bacteria</taxon>
        <taxon>Thermotogati</taxon>
        <taxon>Deinococcota</taxon>
        <taxon>Deinococci</taxon>
        <taxon>Thermales</taxon>
        <taxon>Thermaceae</taxon>
        <taxon>Calidithermus</taxon>
    </lineage>
</organism>
<dbReference type="RefSeq" id="WP_119278840.1">
    <property type="nucleotide sequence ID" value="NZ_QWLA01000053.1"/>
</dbReference>
<dbReference type="AlphaFoldDB" id="A0A399ER82"/>
<dbReference type="Gene3D" id="2.60.40.10">
    <property type="entry name" value="Immunoglobulins"/>
    <property type="match status" value="1"/>
</dbReference>
<evidence type="ECO:0000313" key="4">
    <source>
        <dbReference type="EMBL" id="RIH84691.1"/>
    </source>
</evidence>
<evidence type="ECO:0000313" key="5">
    <source>
        <dbReference type="Proteomes" id="UP000265341"/>
    </source>
</evidence>
<keyword evidence="5" id="KW-1185">Reference proteome</keyword>
<gene>
    <name evidence="4" type="ORF">Mrose_02539</name>
</gene>
<keyword evidence="1 2" id="KW-0732">Signal</keyword>
<proteinExistence type="predicted"/>
<dbReference type="Pfam" id="PF17957">
    <property type="entry name" value="Big_7"/>
    <property type="match status" value="1"/>
</dbReference>
<dbReference type="Pfam" id="PF13205">
    <property type="entry name" value="Big_5"/>
    <property type="match status" value="1"/>
</dbReference>
<feature type="domain" description="SbsA Ig-like" evidence="3">
    <location>
        <begin position="104"/>
        <end position="211"/>
    </location>
</feature>
<feature type="chain" id="PRO_5017390808" evidence="2">
    <location>
        <begin position="22"/>
        <end position="219"/>
    </location>
</feature>
<protein>
    <submittedName>
        <fullName evidence="4">Bacterial Ig-like domain protein</fullName>
    </submittedName>
</protein>